<reference evidence="1" key="1">
    <citation type="submission" date="2018-05" db="EMBL/GenBank/DDBJ databases">
        <title>Bacterial isolates from healthy term breastfed infants carrying antibiotic resistance genes.</title>
        <authorList>
            <person name="Casaburi G."/>
        </authorList>
    </citation>
    <scope>NUCLEOTIDE SEQUENCE [LARGE SCALE GENOMIC DNA]</scope>
    <source>
        <strain evidence="1">7084_4</strain>
    </source>
</reference>
<name>A0A5P6A9M1_RAOPL</name>
<dbReference type="AlphaFoldDB" id="A0A5P6A9M1"/>
<evidence type="ECO:0000313" key="1">
    <source>
        <dbReference type="EMBL" id="QFG76630.1"/>
    </source>
</evidence>
<sequence>MLSEGIEAGVGAKDFSEALKIRMARMKKYVLENAVTLIKDVAVGFIKNFISLLAEGIVNCFVGAFKTS</sequence>
<dbReference type="EMBL" id="CP029752">
    <property type="protein sequence ID" value="QFG76630.1"/>
    <property type="molecule type" value="Genomic_DNA"/>
</dbReference>
<protein>
    <submittedName>
        <fullName evidence="1">Uncharacterized protein</fullName>
    </submittedName>
</protein>
<gene>
    <name evidence="1" type="ORF">DMB90_09225</name>
</gene>
<proteinExistence type="predicted"/>
<organism evidence="1">
    <name type="scientific">Raoultella planticola</name>
    <name type="common">Klebsiella planticola</name>
    <dbReference type="NCBI Taxonomy" id="575"/>
    <lineage>
        <taxon>Bacteria</taxon>
        <taxon>Pseudomonadati</taxon>
        <taxon>Pseudomonadota</taxon>
        <taxon>Gammaproteobacteria</taxon>
        <taxon>Enterobacterales</taxon>
        <taxon>Enterobacteriaceae</taxon>
        <taxon>Klebsiella/Raoultella group</taxon>
        <taxon>Raoultella</taxon>
    </lineage>
</organism>
<accession>A0A5P6A9M1</accession>